<accession>A0AAW0BY70</accession>
<dbReference type="InterPro" id="IPR027417">
    <property type="entry name" value="P-loop_NTPase"/>
</dbReference>
<dbReference type="EMBL" id="JAWWNJ010000024">
    <property type="protein sequence ID" value="KAK7031877.1"/>
    <property type="molecule type" value="Genomic_DNA"/>
</dbReference>
<keyword evidence="1" id="KW-0677">Repeat</keyword>
<dbReference type="Gene3D" id="3.40.50.300">
    <property type="entry name" value="P-loop containing nucleotide triphosphate hydrolases"/>
    <property type="match status" value="1"/>
</dbReference>
<comment type="caution">
    <text evidence="4">The sequence shown here is derived from an EMBL/GenBank/DDBJ whole genome shotgun (WGS) entry which is preliminary data.</text>
</comment>
<evidence type="ECO:0000259" key="3">
    <source>
        <dbReference type="Pfam" id="PF24883"/>
    </source>
</evidence>
<feature type="region of interest" description="Disordered" evidence="2">
    <location>
        <begin position="747"/>
        <end position="769"/>
    </location>
</feature>
<proteinExistence type="predicted"/>
<sequence length="769" mass="85848">MHERNSSLQSKTSMLKIKVSNIHAESVVVASWRSPRLFVRIEANDDVESTSIAIANSGSVSWGDEFHFDIASRSIIRFTLIATHRVRPETSLGWVEERIEELDVSSDTVVKRRLREAGTAPVTISFRCQLLPSNAPSVPHPQSNKFGSIGVSTGIQAAMAMALSPVHIPGAALNAKNAAYASPELAEDVFKLGQIDDMSEAFSFLLQHVDKFTNLITRFSEIHPYAKFAVGVLTMAQKVVIAQKDRDDRFRQLIKITSEVYQFLNSLKMSALEGHRGTIKLLTLQTTECAYFIRDYTKQKSFVGRTAATILTGSAINGKIAEYEKKFAELKTSFLHGSALNTEIAVMRIAEQVDRIAIAGDLDDLPYASARFDLGKQCLEGTREEVLEKIYSWVNNTADDTPRVLLLNGAEGTGKSAIAHTVSRRFNELRRLGSSFFFLKDKPERRADWLFTTITRDLADLDTEWTTSLKQVISGRRAVRKTSSIREQYEEFILKPAQGPGALYFGPVVIVVDALDAIEDAAARHTVLTLLSSRIVELPCNFRFLVTARPTEEIREAFEGKPGIAWSPMDMLIDEKANAEDIKEFFDDELSGVIELKWSDRMCKKLLKKSEGDFAWAAFAATFIKNTNARIKSPADRMRRLLSKPKWSSTLILEAADESGSESEGFFSEKIRDTLQSIPHILAGHSVMDHIYQGYAPPPPPPPQYSEASKAYPEFPIPMPHKLSPLSNVDGSFESLHAIRPEYLSHFVSEPEGRCDTQTDSSPWDRSTK</sequence>
<dbReference type="SUPFAM" id="SSF52540">
    <property type="entry name" value="P-loop containing nucleoside triphosphate hydrolases"/>
    <property type="match status" value="1"/>
</dbReference>
<dbReference type="PANTHER" id="PTHR10039:SF17">
    <property type="entry name" value="FUNGAL STAND N-TERMINAL GOODBYE DOMAIN-CONTAINING PROTEIN-RELATED"/>
    <property type="match status" value="1"/>
</dbReference>
<protein>
    <submittedName>
        <fullName evidence="4">WD40 repeat-like protein</fullName>
    </submittedName>
</protein>
<dbReference type="AlphaFoldDB" id="A0AAW0BY70"/>
<feature type="compositionally biased region" description="Polar residues" evidence="2">
    <location>
        <begin position="758"/>
        <end position="769"/>
    </location>
</feature>
<evidence type="ECO:0000256" key="1">
    <source>
        <dbReference type="ARBA" id="ARBA00022737"/>
    </source>
</evidence>
<dbReference type="InterPro" id="IPR035892">
    <property type="entry name" value="C2_domain_sf"/>
</dbReference>
<dbReference type="Pfam" id="PF24883">
    <property type="entry name" value="NPHP3_N"/>
    <property type="match status" value="1"/>
</dbReference>
<evidence type="ECO:0000313" key="5">
    <source>
        <dbReference type="Proteomes" id="UP001362999"/>
    </source>
</evidence>
<organism evidence="4 5">
    <name type="scientific">Favolaschia claudopus</name>
    <dbReference type="NCBI Taxonomy" id="2862362"/>
    <lineage>
        <taxon>Eukaryota</taxon>
        <taxon>Fungi</taxon>
        <taxon>Dikarya</taxon>
        <taxon>Basidiomycota</taxon>
        <taxon>Agaricomycotina</taxon>
        <taxon>Agaricomycetes</taxon>
        <taxon>Agaricomycetidae</taxon>
        <taxon>Agaricales</taxon>
        <taxon>Marasmiineae</taxon>
        <taxon>Mycenaceae</taxon>
        <taxon>Favolaschia</taxon>
    </lineage>
</organism>
<dbReference type="PANTHER" id="PTHR10039">
    <property type="entry name" value="AMELOGENIN"/>
    <property type="match status" value="1"/>
</dbReference>
<evidence type="ECO:0000313" key="4">
    <source>
        <dbReference type="EMBL" id="KAK7031877.1"/>
    </source>
</evidence>
<dbReference type="SUPFAM" id="SSF49562">
    <property type="entry name" value="C2 domain (Calcium/lipid-binding domain, CaLB)"/>
    <property type="match status" value="1"/>
</dbReference>
<feature type="domain" description="Nephrocystin 3-like N-terminal" evidence="3">
    <location>
        <begin position="382"/>
        <end position="549"/>
    </location>
</feature>
<dbReference type="InterPro" id="IPR056884">
    <property type="entry name" value="NPHP3-like_N"/>
</dbReference>
<reference evidence="4 5" key="1">
    <citation type="journal article" date="2024" name="J Genomics">
        <title>Draft genome sequencing and assembly of Favolaschia claudopus CIRM-BRFM 2984 isolated from oak limbs.</title>
        <authorList>
            <person name="Navarro D."/>
            <person name="Drula E."/>
            <person name="Chaduli D."/>
            <person name="Cazenave R."/>
            <person name="Ahrendt S."/>
            <person name="Wang J."/>
            <person name="Lipzen A."/>
            <person name="Daum C."/>
            <person name="Barry K."/>
            <person name="Grigoriev I.V."/>
            <person name="Favel A."/>
            <person name="Rosso M.N."/>
            <person name="Martin F."/>
        </authorList>
    </citation>
    <scope>NUCLEOTIDE SEQUENCE [LARGE SCALE GENOMIC DNA]</scope>
    <source>
        <strain evidence="4 5">CIRM-BRFM 2984</strain>
    </source>
</reference>
<gene>
    <name evidence="4" type="ORF">R3P38DRAFT_829688</name>
</gene>
<name>A0AAW0BY70_9AGAR</name>
<evidence type="ECO:0000256" key="2">
    <source>
        <dbReference type="SAM" id="MobiDB-lite"/>
    </source>
</evidence>
<keyword evidence="5" id="KW-1185">Reference proteome</keyword>
<dbReference type="Proteomes" id="UP001362999">
    <property type="component" value="Unassembled WGS sequence"/>
</dbReference>